<dbReference type="SUPFAM" id="SSF48371">
    <property type="entry name" value="ARM repeat"/>
    <property type="match status" value="1"/>
</dbReference>
<comment type="subcellular location">
    <subcellularLocation>
        <location evidence="1">Endomembrane system</location>
    </subcellularLocation>
</comment>
<keyword evidence="3" id="KW-0677">Repeat</keyword>
<evidence type="ECO:0000256" key="4">
    <source>
        <dbReference type="ARBA" id="ARBA00023136"/>
    </source>
</evidence>
<feature type="compositionally biased region" description="Low complexity" evidence="6">
    <location>
        <begin position="973"/>
        <end position="987"/>
    </location>
</feature>
<feature type="region of interest" description="Disordered" evidence="6">
    <location>
        <begin position="315"/>
        <end position="351"/>
    </location>
</feature>
<dbReference type="PROSITE" id="PS50077">
    <property type="entry name" value="HEAT_REPEAT"/>
    <property type="match status" value="1"/>
</dbReference>
<feature type="compositionally biased region" description="Low complexity" evidence="6">
    <location>
        <begin position="994"/>
        <end position="1005"/>
    </location>
</feature>
<evidence type="ECO:0000256" key="5">
    <source>
        <dbReference type="PROSITE-ProRule" id="PRU00103"/>
    </source>
</evidence>
<dbReference type="InterPro" id="IPR011989">
    <property type="entry name" value="ARM-like"/>
</dbReference>
<gene>
    <name evidence="8" type="ORF">I308_100561</name>
</gene>
<dbReference type="Gene3D" id="1.25.10.10">
    <property type="entry name" value="Leucine-rich Repeat Variant"/>
    <property type="match status" value="3"/>
</dbReference>
<evidence type="ECO:0000256" key="6">
    <source>
        <dbReference type="SAM" id="MobiDB-lite"/>
    </source>
</evidence>
<dbReference type="InterPro" id="IPR016024">
    <property type="entry name" value="ARM-type_fold"/>
</dbReference>
<dbReference type="Pfam" id="PF11916">
    <property type="entry name" value="Vac14_Fig4_bd"/>
    <property type="match status" value="1"/>
</dbReference>
<dbReference type="PANTHER" id="PTHR16023">
    <property type="entry name" value="TAX1 BINDING PROTEIN-RELATED"/>
    <property type="match status" value="1"/>
</dbReference>
<feature type="repeat" description="HEAT" evidence="5">
    <location>
        <begin position="82"/>
        <end position="120"/>
    </location>
</feature>
<keyword evidence="4" id="KW-0472">Membrane</keyword>
<dbReference type="PANTHER" id="PTHR16023:SF0">
    <property type="entry name" value="PROTEIN VAC14 HOMOLOG"/>
    <property type="match status" value="1"/>
</dbReference>
<comment type="similarity">
    <text evidence="2">Belongs to the VAC14 family.</text>
</comment>
<feature type="region of interest" description="Disordered" evidence="6">
    <location>
        <begin position="465"/>
        <end position="542"/>
    </location>
</feature>
<name>A0ABR3C5K9_9TREE</name>
<feature type="compositionally biased region" description="Polar residues" evidence="6">
    <location>
        <begin position="514"/>
        <end position="538"/>
    </location>
</feature>
<accession>A0ABR3C5K9</accession>
<dbReference type="RefSeq" id="XP_066617031.1">
    <property type="nucleotide sequence ID" value="XM_066755130.1"/>
</dbReference>
<dbReference type="InterPro" id="IPR021841">
    <property type="entry name" value="VAC14_Fig4p-bd"/>
</dbReference>
<evidence type="ECO:0000256" key="2">
    <source>
        <dbReference type="ARBA" id="ARBA00010225"/>
    </source>
</evidence>
<evidence type="ECO:0000256" key="3">
    <source>
        <dbReference type="ARBA" id="ARBA00022737"/>
    </source>
</evidence>
<feature type="region of interest" description="Disordered" evidence="6">
    <location>
        <begin position="1043"/>
        <end position="1068"/>
    </location>
</feature>
<sequence>MDPAIARNLNDKIYDRRKAAALELEKQVLSSDKLKISAIIDQLCAMLSSSSSALHTRNGGLIGLAATAIALGQDVAPYLGQIIPPVLACFQDPESRLRYHACESLYNIAKVSKGEILVHFNEIFDALSKLSSDSEMSVKNGAELLDRLMKDIVAEAAPSYVSIYPDNRNPSFSLGSTARNRSFTMDSKSHDEYQDVRDAKHFEDNRAFSLERFIPLLSERIYVISPFTRMHLVSWLMVLDSIPDLELVAWLPEFLDGLLKYLSDNNVDVRLATENVLAEFLREIKYIAQVQDKQAESERVAKEAREIVESKKREIGAKDGSAFQDDSESEEGEDREEADEEHNWEGEGSGAWVPGQGVLVDHAAIMEIIIHNLSYDDELVQSTAMEWILTFLEFAQNTVVAFTPQIVPAILPNLASSHSQIKMAAYDTNSSLYHVIQSIALQVQHPRSQTEGLFNAAPLVGTNSSHAGSPPLSLTLASAPTKKDPITEVNDSARSPPAAPVSDPLEAATAPPAINSTSAPVSVTGGTVQRGTTSSMLTSGLGHKTRQSATISLHQVSEPATPSSNDAPAISIVNPAKGTKVQPEYASTTAPPVQPFPLTSSLLSPKAPVQQMMEEDQDPFDVKETVNVLTLQFLSDHAETRIAALEWLLMLHLKAPDKILSRDSGTFPALLKTLSDPSEDVVKHDLQLLAQISSSSEESYFTSFMIKVLELFSTDRRLLEQRGSLIIRQLCLHLNAERIFRTIAEILENDDDLEFASMMVVKLNMILITSPELGDFRRRLKNLDSRDGQMLFSSLYRSWCHNAVAAFSLCLLAQAYEHASNLLQIFADLELTVQLLVQIDKLVMLIESPVFTYLRLQLLEPDKYPWLPKCLYGLLMILPQSTAFISLRARLQVVHSSGYVPTNTKTPSTAAFGPTRSKIGKDEIRWQELLSHFRSVQNRHEKARRQLSPTDIGSTQGSIHYPSSFQNYPSNTSVPGPSAVVSSSTKGTTRKKTTTSTSNSKQGSTDIRSGTSPLNPKRGASSSTNGTGLVSLGGAVASMNATQGLGIRPTSPSRKRILGGLRKGGSRD</sequence>
<feature type="domain" description="Vacuolar protein 14 C-terminal Fig4-binding" evidence="7">
    <location>
        <begin position="717"/>
        <end position="894"/>
    </location>
</feature>
<reference evidence="8" key="2">
    <citation type="submission" date="2024-01" db="EMBL/GenBank/DDBJ databases">
        <title>Comparative genomics of Cryptococcus and Kwoniella reveals pathogenesis evolution and contrasting modes of karyotype evolution via chromosome fusion or intercentromeric recombination.</title>
        <authorList>
            <person name="Coelho M.A."/>
            <person name="David-Palma M."/>
            <person name="Shea T."/>
            <person name="Bowers K."/>
            <person name="Mcginley-Smith S."/>
            <person name="Mohammad A.W."/>
            <person name="Gnirke A."/>
            <person name="Yurkov A.M."/>
            <person name="Nowrousian M."/>
            <person name="Sun S."/>
            <person name="Cuomo C.A."/>
            <person name="Heitman J."/>
        </authorList>
    </citation>
    <scope>NUCLEOTIDE SEQUENCE</scope>
    <source>
        <strain evidence="8">IND107</strain>
    </source>
</reference>
<comment type="caution">
    <text evidence="8">The sequence shown here is derived from an EMBL/GenBank/DDBJ whole genome shotgun (WGS) entry which is preliminary data.</text>
</comment>
<feature type="compositionally biased region" description="Polar residues" evidence="6">
    <location>
        <begin position="1006"/>
        <end position="1028"/>
    </location>
</feature>
<feature type="compositionally biased region" description="Acidic residues" evidence="6">
    <location>
        <begin position="325"/>
        <end position="342"/>
    </location>
</feature>
<dbReference type="InterPro" id="IPR021133">
    <property type="entry name" value="HEAT_type_2"/>
</dbReference>
<dbReference type="EMBL" id="ATAM02000001">
    <property type="protein sequence ID" value="KAL0255754.1"/>
    <property type="molecule type" value="Genomic_DNA"/>
</dbReference>
<evidence type="ECO:0000256" key="1">
    <source>
        <dbReference type="ARBA" id="ARBA00004308"/>
    </source>
</evidence>
<protein>
    <recommendedName>
        <fullName evidence="7">Vacuolar protein 14 C-terminal Fig4-binding domain-containing protein</fullName>
    </recommendedName>
</protein>
<feature type="compositionally biased region" description="Polar residues" evidence="6">
    <location>
        <begin position="947"/>
        <end position="972"/>
    </location>
</feature>
<evidence type="ECO:0000313" key="9">
    <source>
        <dbReference type="Proteomes" id="UP000054399"/>
    </source>
</evidence>
<evidence type="ECO:0000259" key="7">
    <source>
        <dbReference type="Pfam" id="PF11916"/>
    </source>
</evidence>
<proteinExistence type="inferred from homology"/>
<evidence type="ECO:0000313" key="8">
    <source>
        <dbReference type="EMBL" id="KAL0255754.1"/>
    </source>
</evidence>
<dbReference type="Proteomes" id="UP000054399">
    <property type="component" value="Unassembled WGS sequence"/>
</dbReference>
<organism evidence="8 9">
    <name type="scientific">Cryptococcus tetragattii IND107</name>
    <dbReference type="NCBI Taxonomy" id="1296105"/>
    <lineage>
        <taxon>Eukaryota</taxon>
        <taxon>Fungi</taxon>
        <taxon>Dikarya</taxon>
        <taxon>Basidiomycota</taxon>
        <taxon>Agaricomycotina</taxon>
        <taxon>Tremellomycetes</taxon>
        <taxon>Tremellales</taxon>
        <taxon>Cryptococcaceae</taxon>
        <taxon>Cryptococcus</taxon>
        <taxon>Cryptococcus gattii species complex</taxon>
    </lineage>
</organism>
<reference evidence="8" key="1">
    <citation type="submission" date="2015-01" db="EMBL/GenBank/DDBJ databases">
        <authorList>
            <consortium name="The Broad Institute Genomics Platform"/>
            <person name="Cuomo C."/>
            <person name="Litvintseva A."/>
            <person name="Chen Y."/>
            <person name="Heitman J."/>
            <person name="Sun S."/>
            <person name="Springer D."/>
            <person name="Dromer F."/>
            <person name="Young S."/>
            <person name="Zeng Q."/>
            <person name="Gargeya S."/>
            <person name="Abouelleil A."/>
            <person name="Alvarado L."/>
            <person name="Chapman S.B."/>
            <person name="Gainer-Dewar J."/>
            <person name="Goldberg J."/>
            <person name="Griggs A."/>
            <person name="Gujja S."/>
            <person name="Hansen M."/>
            <person name="Howarth C."/>
            <person name="Imamovic A."/>
            <person name="Larimer J."/>
            <person name="Murphy C."/>
            <person name="Naylor J."/>
            <person name="Pearson M."/>
            <person name="Priest M."/>
            <person name="Roberts A."/>
            <person name="Saif S."/>
            <person name="Shea T."/>
            <person name="Sykes S."/>
            <person name="Wortman J."/>
            <person name="Nusbaum C."/>
            <person name="Birren B."/>
        </authorList>
    </citation>
    <scope>NUCLEOTIDE SEQUENCE</scope>
    <source>
        <strain evidence="8">IND107</strain>
    </source>
</reference>
<dbReference type="Pfam" id="PF12755">
    <property type="entry name" value="Vac14_Fab1_bd"/>
    <property type="match status" value="1"/>
</dbReference>
<keyword evidence="9" id="KW-1185">Reference proteome</keyword>
<feature type="region of interest" description="Disordered" evidence="6">
    <location>
        <begin position="937"/>
        <end position="1031"/>
    </location>
</feature>
<dbReference type="InterPro" id="IPR026825">
    <property type="entry name" value="Vac14"/>
</dbReference>
<dbReference type="GeneID" id="91987419"/>